<dbReference type="Gene3D" id="2.90.10.10">
    <property type="entry name" value="Bulb-type lectin domain"/>
    <property type="match status" value="1"/>
</dbReference>
<keyword evidence="11 19" id="KW-0067">ATP-binding</keyword>
<evidence type="ECO:0000313" key="27">
    <source>
        <dbReference type="Proteomes" id="UP001552299"/>
    </source>
</evidence>
<reference evidence="26 27" key="1">
    <citation type="journal article" date="2024" name="Plant Biotechnol. J.">
        <title>Dendrobium thyrsiflorum genome and its molecular insights into genes involved in important horticultural traits.</title>
        <authorList>
            <person name="Chen B."/>
            <person name="Wang J.Y."/>
            <person name="Zheng P.J."/>
            <person name="Li K.L."/>
            <person name="Liang Y.M."/>
            <person name="Chen X.F."/>
            <person name="Zhang C."/>
            <person name="Zhao X."/>
            <person name="He X."/>
            <person name="Zhang G.Q."/>
            <person name="Liu Z.J."/>
            <person name="Xu Q."/>
        </authorList>
    </citation>
    <scope>NUCLEOTIDE SEQUENCE [LARGE SCALE GENOMIC DNA]</scope>
    <source>
        <strain evidence="26">GZMU011</strain>
    </source>
</reference>
<dbReference type="FunFam" id="1.10.510.10:FF:000300">
    <property type="entry name" value="Calmodulin-binding receptor-like cytoplasmic kinase 3"/>
    <property type="match status" value="1"/>
</dbReference>
<dbReference type="PROSITE" id="PS50011">
    <property type="entry name" value="PROTEIN_KINASE_DOM"/>
    <property type="match status" value="2"/>
</dbReference>
<dbReference type="PROSITE" id="PS00107">
    <property type="entry name" value="PROTEIN_KINASE_ATP"/>
    <property type="match status" value="2"/>
</dbReference>
<evidence type="ECO:0000256" key="14">
    <source>
        <dbReference type="ARBA" id="ARBA00023157"/>
    </source>
</evidence>
<evidence type="ECO:0000256" key="22">
    <source>
        <dbReference type="SAM" id="SignalP"/>
    </source>
</evidence>
<dbReference type="PANTHER" id="PTHR47974">
    <property type="entry name" value="OS07G0415500 PROTEIN"/>
    <property type="match status" value="1"/>
</dbReference>
<keyword evidence="10" id="KW-0418">Kinase</keyword>
<evidence type="ECO:0000256" key="20">
    <source>
        <dbReference type="SAM" id="MobiDB-lite"/>
    </source>
</evidence>
<dbReference type="CDD" id="cd14066">
    <property type="entry name" value="STKc_IRAK"/>
    <property type="match status" value="1"/>
</dbReference>
<evidence type="ECO:0000256" key="1">
    <source>
        <dbReference type="ARBA" id="ARBA00004479"/>
    </source>
</evidence>
<keyword evidence="9 19" id="KW-0547">Nucleotide-binding</keyword>
<dbReference type="GO" id="GO:0016020">
    <property type="term" value="C:membrane"/>
    <property type="evidence" value="ECO:0007669"/>
    <property type="project" value="UniProtKB-SubCell"/>
</dbReference>
<feature type="chain" id="PRO_5044794867" description="non-specific serine/threonine protein kinase" evidence="22">
    <location>
        <begin position="26"/>
        <end position="1300"/>
    </location>
</feature>
<feature type="domain" description="Protein kinase" evidence="23">
    <location>
        <begin position="495"/>
        <end position="777"/>
    </location>
</feature>
<dbReference type="GO" id="GO:0004674">
    <property type="term" value="F:protein serine/threonine kinase activity"/>
    <property type="evidence" value="ECO:0007669"/>
    <property type="project" value="UniProtKB-KW"/>
</dbReference>
<dbReference type="InterPro" id="IPR008271">
    <property type="entry name" value="Ser/Thr_kinase_AS"/>
</dbReference>
<evidence type="ECO:0000256" key="5">
    <source>
        <dbReference type="ARBA" id="ARBA00022679"/>
    </source>
</evidence>
<evidence type="ECO:0000256" key="19">
    <source>
        <dbReference type="PROSITE-ProRule" id="PRU10141"/>
    </source>
</evidence>
<evidence type="ECO:0000313" key="26">
    <source>
        <dbReference type="EMBL" id="KAL0918305.1"/>
    </source>
</evidence>
<dbReference type="InterPro" id="IPR003609">
    <property type="entry name" value="Pan_app"/>
</dbReference>
<organism evidence="26 27">
    <name type="scientific">Dendrobium thyrsiflorum</name>
    <name type="common">Pinecone-like raceme dendrobium</name>
    <name type="synonym">Orchid</name>
    <dbReference type="NCBI Taxonomy" id="117978"/>
    <lineage>
        <taxon>Eukaryota</taxon>
        <taxon>Viridiplantae</taxon>
        <taxon>Streptophyta</taxon>
        <taxon>Embryophyta</taxon>
        <taxon>Tracheophyta</taxon>
        <taxon>Spermatophyta</taxon>
        <taxon>Magnoliopsida</taxon>
        <taxon>Liliopsida</taxon>
        <taxon>Asparagales</taxon>
        <taxon>Orchidaceae</taxon>
        <taxon>Epidendroideae</taxon>
        <taxon>Malaxideae</taxon>
        <taxon>Dendrobiinae</taxon>
        <taxon>Dendrobium</taxon>
    </lineage>
</organism>
<evidence type="ECO:0000256" key="21">
    <source>
        <dbReference type="SAM" id="Phobius"/>
    </source>
</evidence>
<dbReference type="EMBL" id="JANQDX010000009">
    <property type="protein sequence ID" value="KAL0918305.1"/>
    <property type="molecule type" value="Genomic_DNA"/>
</dbReference>
<evidence type="ECO:0000256" key="10">
    <source>
        <dbReference type="ARBA" id="ARBA00022777"/>
    </source>
</evidence>
<keyword evidence="27" id="KW-1185">Reference proteome</keyword>
<dbReference type="Proteomes" id="UP001552299">
    <property type="component" value="Unassembled WGS sequence"/>
</dbReference>
<dbReference type="InterPro" id="IPR000719">
    <property type="entry name" value="Prot_kinase_dom"/>
</dbReference>
<sequence length="1300" mass="142269">MAAKIGIYALPTLFFLVSFLLHAYASKTLNPEPELATLSSPPLISFNTTILSPNRTFELGFFSVDGGSTYYLGIWYASIPIRTYVWVANRLAPVRASPPSALLTIAGRLAVADSSNSILWETENSIPAAAVQLLDTGNLVLLSVGGRGAIAWQSFDFPADTWLPEMAVTGSMAITSWRSPMDPSPGEFSLRLRPPKFGEFELVFNGSVSYWWTGNWTGTRFTGVPEMTVPYIYSFRFSNPFTPEAAFDYSQYASAESGLQPLLSRFVVDSSGQLMQYTWSPQADSWNMFWSRPDDPCRVYGRCGGLGLCSSGRSLRPCTCPTGLRPVDPVGWSSGDFSRGCSRDALCSDADSIFNEIGHIELDGAVDATFSGVSRGSCEDSCRNNCSCFGITYNSESRICTNLYVSAYNLRNSTDSATLFIRISPGKVLSKKAKWKVRTLIIGIISALLANIAIAFPLVIIVHRRLRRLRRREEYGGEDVGLKIFTYKELSSATRGFSEKLGHGGFGAVFRGSLPDSTPVAVKRLERPGGGGDREFCAEVRTIGSVQHVNLVRLRGFCTEDPHRLLVYDYMPNGPLSAYLGRGSKRPRLSWPVSFRVAVGTARGVAYLHEECHDCIIHCDIKPENILLDADFTPRVSDFGLAKLVGRDLSRVLATTRGTRGYVAPEWISGVAITAKADVYSYGMTLMEIIGGRRNVEAPSPQAVAGDEVGEEGWFFPAWAARKIVDGDWGAVLDEEVEGYDGTEAERAARVAVWCIQDEEAARPTMGTVVKMLEGTVVVAAPPLPKMMQALIAGESFRHGSSLSAGEILVEDGPATAGDPGRNPSFPTADGLWRRLTWTKSNHRLLPARTLRVLPQSVKPPVESKSPIMPTPGSPFGRGNPSPGGSRTPNDRGPSRSPLYSVNPSADEKSSSASRNPFAVAARFVGSCFAPTMGRSTNEIFSDGFKSGSQTSASGSNNGSFQGKVRRLSASGIYSSSSQSEPGGMRFTMAEINKATKNFSPSLKVGQGGFGTVYKGKLDDGMLVAVKRAKKSMHDKQLGTEFQSEVQTLARVEHLNLVRFLGYLEFDNERILVVEYVPNGTLREHLDCLHGDCLNLAARLDVAIDVAHAVTYLHMYADHPIIHRDIKSSNILLTENFRAKVADFGFARLGATETDATHVSTQVKGTAGYLDPEYLKTYQLTEKSDVYSFGVLLVELISGRRPIEPKRDVKERLTPRWAMKKFMDGDAIQVLDPNLPQSPAATLALEKILELSLQCLAPTRQSRPSMRMSAEILWSIRKDFRELWSSDELSQTSQVKSSLE</sequence>
<keyword evidence="13 21" id="KW-0472">Membrane</keyword>
<keyword evidence="6 21" id="KW-0812">Transmembrane</keyword>
<evidence type="ECO:0000256" key="2">
    <source>
        <dbReference type="ARBA" id="ARBA00012513"/>
    </source>
</evidence>
<dbReference type="PANTHER" id="PTHR47974:SF20">
    <property type="entry name" value="RECEPTOR-LIKE SERINE_THREONINE-PROTEIN KINASE"/>
    <property type="match status" value="1"/>
</dbReference>
<evidence type="ECO:0000256" key="6">
    <source>
        <dbReference type="ARBA" id="ARBA00022692"/>
    </source>
</evidence>
<dbReference type="CDD" id="cd00028">
    <property type="entry name" value="B_lectin"/>
    <property type="match status" value="1"/>
</dbReference>
<keyword evidence="15" id="KW-0675">Receptor</keyword>
<dbReference type="SMART" id="SM00220">
    <property type="entry name" value="S_TKc"/>
    <property type="match status" value="2"/>
</dbReference>
<evidence type="ECO:0000256" key="9">
    <source>
        <dbReference type="ARBA" id="ARBA00022741"/>
    </source>
</evidence>
<keyword evidence="5" id="KW-0808">Transferase</keyword>
<comment type="catalytic activity">
    <reaction evidence="17">
        <text>L-threonyl-[protein] + ATP = O-phospho-L-threonyl-[protein] + ADP + H(+)</text>
        <dbReference type="Rhea" id="RHEA:46608"/>
        <dbReference type="Rhea" id="RHEA-COMP:11060"/>
        <dbReference type="Rhea" id="RHEA-COMP:11605"/>
        <dbReference type="ChEBI" id="CHEBI:15378"/>
        <dbReference type="ChEBI" id="CHEBI:30013"/>
        <dbReference type="ChEBI" id="CHEBI:30616"/>
        <dbReference type="ChEBI" id="CHEBI:61977"/>
        <dbReference type="ChEBI" id="CHEBI:456216"/>
        <dbReference type="EC" id="2.7.11.1"/>
    </reaction>
</comment>
<evidence type="ECO:0000256" key="12">
    <source>
        <dbReference type="ARBA" id="ARBA00022989"/>
    </source>
</evidence>
<feature type="transmembrane region" description="Helical" evidence="21">
    <location>
        <begin position="440"/>
        <end position="462"/>
    </location>
</feature>
<comment type="catalytic activity">
    <reaction evidence="18">
        <text>L-seryl-[protein] + ATP = O-phospho-L-seryl-[protein] + ADP + H(+)</text>
        <dbReference type="Rhea" id="RHEA:17989"/>
        <dbReference type="Rhea" id="RHEA-COMP:9863"/>
        <dbReference type="Rhea" id="RHEA-COMP:11604"/>
        <dbReference type="ChEBI" id="CHEBI:15378"/>
        <dbReference type="ChEBI" id="CHEBI:29999"/>
        <dbReference type="ChEBI" id="CHEBI:30616"/>
        <dbReference type="ChEBI" id="CHEBI:83421"/>
        <dbReference type="ChEBI" id="CHEBI:456216"/>
        <dbReference type="EC" id="2.7.11.1"/>
    </reaction>
</comment>
<dbReference type="Pfam" id="PF01453">
    <property type="entry name" value="B_lectin"/>
    <property type="match status" value="1"/>
</dbReference>
<dbReference type="PROSITE" id="PS50927">
    <property type="entry name" value="BULB_LECTIN"/>
    <property type="match status" value="1"/>
</dbReference>
<evidence type="ECO:0000256" key="7">
    <source>
        <dbReference type="ARBA" id="ARBA00022729"/>
    </source>
</evidence>
<gene>
    <name evidence="26" type="ORF">M5K25_010305</name>
</gene>
<feature type="binding site" evidence="19">
    <location>
        <position position="1031"/>
    </location>
    <ligand>
        <name>ATP</name>
        <dbReference type="ChEBI" id="CHEBI:30616"/>
    </ligand>
</feature>
<name>A0ABD0V0K6_DENTH</name>
<dbReference type="Pfam" id="PF00954">
    <property type="entry name" value="S_locus_glycop"/>
    <property type="match status" value="1"/>
</dbReference>
<evidence type="ECO:0000259" key="25">
    <source>
        <dbReference type="PROSITE" id="PS50948"/>
    </source>
</evidence>
<feature type="binding site" evidence="19">
    <location>
        <position position="523"/>
    </location>
    <ligand>
        <name>ATP</name>
        <dbReference type="ChEBI" id="CHEBI:30616"/>
    </ligand>
</feature>
<evidence type="ECO:0000256" key="16">
    <source>
        <dbReference type="ARBA" id="ARBA00023180"/>
    </source>
</evidence>
<proteinExistence type="predicted"/>
<feature type="signal peptide" evidence="22">
    <location>
        <begin position="1"/>
        <end position="25"/>
    </location>
</feature>
<dbReference type="GO" id="GO:0005524">
    <property type="term" value="F:ATP binding"/>
    <property type="evidence" value="ECO:0007669"/>
    <property type="project" value="UniProtKB-UniRule"/>
</dbReference>
<keyword evidence="7 22" id="KW-0732">Signal</keyword>
<dbReference type="Pfam" id="PF00069">
    <property type="entry name" value="Pkinase"/>
    <property type="match status" value="2"/>
</dbReference>
<keyword evidence="14" id="KW-1015">Disulfide bond</keyword>
<evidence type="ECO:0000256" key="15">
    <source>
        <dbReference type="ARBA" id="ARBA00023170"/>
    </source>
</evidence>
<dbReference type="InterPro" id="IPR001480">
    <property type="entry name" value="Bulb-type_lectin_dom"/>
</dbReference>
<protein>
    <recommendedName>
        <fullName evidence="2">non-specific serine/threonine protein kinase</fullName>
        <ecNumber evidence="2">2.7.11.1</ecNumber>
    </recommendedName>
</protein>
<dbReference type="Gene3D" id="1.10.510.10">
    <property type="entry name" value="Transferase(Phosphotransferase) domain 1"/>
    <property type="match status" value="2"/>
</dbReference>
<evidence type="ECO:0000256" key="8">
    <source>
        <dbReference type="ARBA" id="ARBA00022734"/>
    </source>
</evidence>
<keyword evidence="8" id="KW-0430">Lectin</keyword>
<feature type="region of interest" description="Disordered" evidence="20">
    <location>
        <begin position="856"/>
        <end position="914"/>
    </location>
</feature>
<keyword evidence="3" id="KW-0723">Serine/threonine-protein kinase</keyword>
<evidence type="ECO:0000256" key="13">
    <source>
        <dbReference type="ARBA" id="ARBA00023136"/>
    </source>
</evidence>
<dbReference type="InterPro" id="IPR036426">
    <property type="entry name" value="Bulb-type_lectin_dom_sf"/>
</dbReference>
<dbReference type="GO" id="GO:0030246">
    <property type="term" value="F:carbohydrate binding"/>
    <property type="evidence" value="ECO:0007669"/>
    <property type="project" value="UniProtKB-KW"/>
</dbReference>
<dbReference type="InterPro" id="IPR017441">
    <property type="entry name" value="Protein_kinase_ATP_BS"/>
</dbReference>
<feature type="domain" description="Apple" evidence="25">
    <location>
        <begin position="347"/>
        <end position="424"/>
    </location>
</feature>
<evidence type="ECO:0000256" key="17">
    <source>
        <dbReference type="ARBA" id="ARBA00047899"/>
    </source>
</evidence>
<accession>A0ABD0V0K6</accession>
<comment type="subcellular location">
    <subcellularLocation>
        <location evidence="1">Membrane</location>
        <topology evidence="1">Single-pass type I membrane protein</topology>
    </subcellularLocation>
</comment>
<evidence type="ECO:0000256" key="3">
    <source>
        <dbReference type="ARBA" id="ARBA00022527"/>
    </source>
</evidence>
<dbReference type="SMART" id="SM00108">
    <property type="entry name" value="B_lectin"/>
    <property type="match status" value="1"/>
</dbReference>
<dbReference type="EC" id="2.7.11.1" evidence="2"/>
<feature type="domain" description="Protein kinase" evidence="23">
    <location>
        <begin position="999"/>
        <end position="1275"/>
    </location>
</feature>
<comment type="caution">
    <text evidence="26">The sequence shown here is derived from an EMBL/GenBank/DDBJ whole genome shotgun (WGS) entry which is preliminary data.</text>
</comment>
<evidence type="ECO:0000256" key="11">
    <source>
        <dbReference type="ARBA" id="ARBA00022840"/>
    </source>
</evidence>
<dbReference type="GO" id="GO:0051707">
    <property type="term" value="P:response to other organism"/>
    <property type="evidence" value="ECO:0007669"/>
    <property type="project" value="UniProtKB-ARBA"/>
</dbReference>
<keyword evidence="12 21" id="KW-1133">Transmembrane helix</keyword>
<evidence type="ECO:0000259" key="24">
    <source>
        <dbReference type="PROSITE" id="PS50927"/>
    </source>
</evidence>
<keyword evidence="16" id="KW-0325">Glycoprotein</keyword>
<evidence type="ECO:0000259" key="23">
    <source>
        <dbReference type="PROSITE" id="PS50011"/>
    </source>
</evidence>
<dbReference type="SUPFAM" id="SSF56112">
    <property type="entry name" value="Protein kinase-like (PK-like)"/>
    <property type="match status" value="2"/>
</dbReference>
<evidence type="ECO:0000256" key="4">
    <source>
        <dbReference type="ARBA" id="ARBA00022553"/>
    </source>
</evidence>
<dbReference type="PROSITE" id="PS50948">
    <property type="entry name" value="PAN"/>
    <property type="match status" value="1"/>
</dbReference>
<dbReference type="SUPFAM" id="SSF51110">
    <property type="entry name" value="alpha-D-mannose-specific plant lectins"/>
    <property type="match status" value="1"/>
</dbReference>
<dbReference type="InterPro" id="IPR000858">
    <property type="entry name" value="S_locus_glycoprot_dom"/>
</dbReference>
<evidence type="ECO:0000256" key="18">
    <source>
        <dbReference type="ARBA" id="ARBA00048679"/>
    </source>
</evidence>
<feature type="domain" description="Bulb-type lectin" evidence="24">
    <location>
        <begin position="35"/>
        <end position="154"/>
    </location>
</feature>
<keyword evidence="4" id="KW-0597">Phosphoprotein</keyword>
<dbReference type="InterPro" id="IPR011009">
    <property type="entry name" value="Kinase-like_dom_sf"/>
</dbReference>
<dbReference type="PROSITE" id="PS00108">
    <property type="entry name" value="PROTEIN_KINASE_ST"/>
    <property type="match status" value="2"/>
</dbReference>
<dbReference type="FunFam" id="1.10.510.10:FF:000248">
    <property type="entry name" value="S-receptor-like kinase 5"/>
    <property type="match status" value="1"/>
</dbReference>
<dbReference type="Gene3D" id="3.30.200.20">
    <property type="entry name" value="Phosphorylase Kinase, domain 1"/>
    <property type="match status" value="2"/>
</dbReference>
<dbReference type="FunFam" id="3.30.200.20:FF:001335">
    <property type="entry name" value="Calmodulin-binding receptor-like cytoplasmic kinase 2"/>
    <property type="match status" value="1"/>
</dbReference>
<dbReference type="FunFam" id="3.30.200.20:FF:000178">
    <property type="entry name" value="serine/threonine-protein kinase PBS1-like"/>
    <property type="match status" value="1"/>
</dbReference>